<dbReference type="Pfam" id="PF00175">
    <property type="entry name" value="NAD_binding_1"/>
    <property type="match status" value="1"/>
</dbReference>
<dbReference type="Gene3D" id="2.40.30.10">
    <property type="entry name" value="Translation factors"/>
    <property type="match status" value="1"/>
</dbReference>
<keyword evidence="2" id="KW-0349">Heme</keyword>
<feature type="compositionally biased region" description="Low complexity" evidence="6">
    <location>
        <begin position="9"/>
        <end position="22"/>
    </location>
</feature>
<feature type="domain" description="FAD-binding FR-type" evidence="8">
    <location>
        <begin position="282"/>
        <end position="393"/>
    </location>
</feature>
<dbReference type="SUPFAM" id="SSF52343">
    <property type="entry name" value="Ferredoxin reductase-like, C-terminal NADP-linked domain"/>
    <property type="match status" value="1"/>
</dbReference>
<dbReference type="GO" id="GO:0046872">
    <property type="term" value="F:metal ion binding"/>
    <property type="evidence" value="ECO:0007669"/>
    <property type="project" value="UniProtKB-KW"/>
</dbReference>
<dbReference type="AlphaFoldDB" id="A0AAW2I0X3"/>
<dbReference type="GO" id="GO:0005783">
    <property type="term" value="C:endoplasmic reticulum"/>
    <property type="evidence" value="ECO:0007669"/>
    <property type="project" value="TreeGrafter"/>
</dbReference>
<dbReference type="SUPFAM" id="SSF55856">
    <property type="entry name" value="Cytochrome b5-like heme/steroid binding domain"/>
    <property type="match status" value="1"/>
</dbReference>
<dbReference type="CDD" id="cd06183">
    <property type="entry name" value="cyt_b5_reduct_like"/>
    <property type="match status" value="1"/>
</dbReference>
<evidence type="ECO:0000256" key="5">
    <source>
        <dbReference type="ARBA" id="ARBA00023004"/>
    </source>
</evidence>
<dbReference type="Pfam" id="PF00970">
    <property type="entry name" value="FAD_binding_6"/>
    <property type="match status" value="1"/>
</dbReference>
<evidence type="ECO:0000256" key="1">
    <source>
        <dbReference type="ARBA" id="ARBA00006105"/>
    </source>
</evidence>
<dbReference type="InterPro" id="IPR051872">
    <property type="entry name" value="Cytochrome_b5/Flavoprotein_Rdt"/>
</dbReference>
<dbReference type="Gene3D" id="3.40.50.80">
    <property type="entry name" value="Nucleotide-binding domain of ferredoxin-NADP reductase (FNR) module"/>
    <property type="match status" value="1"/>
</dbReference>
<evidence type="ECO:0008006" key="10">
    <source>
        <dbReference type="Google" id="ProtNLM"/>
    </source>
</evidence>
<dbReference type="Pfam" id="PF00173">
    <property type="entry name" value="Cyt-b5"/>
    <property type="match status" value="1"/>
</dbReference>
<organism evidence="9">
    <name type="scientific">Menopon gallinae</name>
    <name type="common">poultry shaft louse</name>
    <dbReference type="NCBI Taxonomy" id="328185"/>
    <lineage>
        <taxon>Eukaryota</taxon>
        <taxon>Metazoa</taxon>
        <taxon>Ecdysozoa</taxon>
        <taxon>Arthropoda</taxon>
        <taxon>Hexapoda</taxon>
        <taxon>Insecta</taxon>
        <taxon>Pterygota</taxon>
        <taxon>Neoptera</taxon>
        <taxon>Paraneoptera</taxon>
        <taxon>Psocodea</taxon>
        <taxon>Troctomorpha</taxon>
        <taxon>Phthiraptera</taxon>
        <taxon>Amblycera</taxon>
        <taxon>Menoponidae</taxon>
        <taxon>Menopon</taxon>
    </lineage>
</organism>
<sequence>MSMPFKPLGTTQSSSSGGSATGNPRNKVALQPGHSLMDWIRLGNSGRDLTSVGGVNQDVTEEELAKHAKEDNAWIAIRGKVYNIAPYLKFHPGGISELMKGAGRDATTLFTEVHPWVNFESILGKCYIGRLVRKNPATPLDLEKAFFENLVPDKEKDNRTQAKCIDEGCKDEPVYDTNIKMCWVQTENKIRFVFLCNTSSPHVVIKMLPGYHVRILIRIRRKLHVFGFQLEKKVYWPCYVTVNTDSGRLEVEFTKKSEEFWDKYGVDDKDNATIAANVDEIETYHTARIISMEDATHNVRIFIFKFVDKVYMWVPIGHDIRIRTVIEGIDCAKQYTPIPPYLPHGEPVKHWHNDYICCMVKLYPEGALTPYLFSKKMYDTVELGGISGTFNIRRLNGIKHLYLIAAGSGLAPMLRLLVWAVTKKHELKSLDLLSVNRYENDIIWRDKLDEFAKREKWFKVTYMLSQPDEGWNGLTGRVDEQMLNNFLPDFDPASGRDADFYICACGPIQFVEMIQEYLTQRDYYPYSHCFLG</sequence>
<dbReference type="InterPro" id="IPR039261">
    <property type="entry name" value="FNR_nucleotide-bd"/>
</dbReference>
<dbReference type="InterPro" id="IPR001199">
    <property type="entry name" value="Cyt_B5-like_heme/steroid-bd"/>
</dbReference>
<dbReference type="FunFam" id="3.10.120.10:FF:000001">
    <property type="entry name" value="Cytochrome b5 reductase 4"/>
    <property type="match status" value="1"/>
</dbReference>
<dbReference type="PROSITE" id="PS51384">
    <property type="entry name" value="FAD_FR"/>
    <property type="match status" value="1"/>
</dbReference>
<proteinExistence type="inferred from homology"/>
<comment type="similarity">
    <text evidence="1">Belongs to the flavoprotein pyridine nucleotide cytochrome reductase family.</text>
</comment>
<evidence type="ECO:0000256" key="6">
    <source>
        <dbReference type="SAM" id="MobiDB-lite"/>
    </source>
</evidence>
<reference evidence="9" key="1">
    <citation type="journal article" date="2024" name="Gigascience">
        <title>Chromosome-level genome of the poultry shaft louse Menopon gallinae provides insight into the host-switching and adaptive evolution of parasitic lice.</title>
        <authorList>
            <person name="Xu Y."/>
            <person name="Ma L."/>
            <person name="Liu S."/>
            <person name="Liang Y."/>
            <person name="Liu Q."/>
            <person name="He Z."/>
            <person name="Tian L."/>
            <person name="Duan Y."/>
            <person name="Cai W."/>
            <person name="Li H."/>
            <person name="Song F."/>
        </authorList>
    </citation>
    <scope>NUCLEOTIDE SEQUENCE</scope>
    <source>
        <strain evidence="9">Cailab_2023a</strain>
    </source>
</reference>
<protein>
    <recommendedName>
        <fullName evidence="10">Cytochrome-b5 reductase</fullName>
    </recommendedName>
</protein>
<gene>
    <name evidence="9" type="ORF">PYX00_003225</name>
</gene>
<evidence type="ECO:0000256" key="3">
    <source>
        <dbReference type="ARBA" id="ARBA00022723"/>
    </source>
</evidence>
<dbReference type="GO" id="GO:0006801">
    <property type="term" value="P:superoxide metabolic process"/>
    <property type="evidence" value="ECO:0007669"/>
    <property type="project" value="TreeGrafter"/>
</dbReference>
<evidence type="ECO:0000256" key="2">
    <source>
        <dbReference type="ARBA" id="ARBA00022617"/>
    </source>
</evidence>
<dbReference type="InterPro" id="IPR001433">
    <property type="entry name" value="OxRdtase_FAD/NAD-bd"/>
</dbReference>
<dbReference type="InterPro" id="IPR017938">
    <property type="entry name" value="Riboflavin_synthase-like_b-brl"/>
</dbReference>
<dbReference type="FunFam" id="3.40.50.80:FF:000021">
    <property type="entry name" value="Cytochrome b5 reductase 4"/>
    <property type="match status" value="1"/>
</dbReference>
<dbReference type="GO" id="GO:0020037">
    <property type="term" value="F:heme binding"/>
    <property type="evidence" value="ECO:0007669"/>
    <property type="project" value="InterPro"/>
</dbReference>
<dbReference type="InterPro" id="IPR017927">
    <property type="entry name" value="FAD-bd_FR_type"/>
</dbReference>
<keyword evidence="4" id="KW-0560">Oxidoreductase</keyword>
<comment type="caution">
    <text evidence="9">The sequence shown here is derived from an EMBL/GenBank/DDBJ whole genome shotgun (WGS) entry which is preliminary data.</text>
</comment>
<dbReference type="SMART" id="SM01117">
    <property type="entry name" value="Cyt-b5"/>
    <property type="match status" value="1"/>
</dbReference>
<dbReference type="GO" id="GO:0004128">
    <property type="term" value="F:cytochrome-b5 reductase activity, acting on NAD(P)H"/>
    <property type="evidence" value="ECO:0007669"/>
    <property type="project" value="TreeGrafter"/>
</dbReference>
<dbReference type="Gene3D" id="3.10.120.10">
    <property type="entry name" value="Cytochrome b5-like heme/steroid binding domain"/>
    <property type="match status" value="1"/>
</dbReference>
<dbReference type="InterPro" id="IPR036400">
    <property type="entry name" value="Cyt_B5-like_heme/steroid_sf"/>
</dbReference>
<evidence type="ECO:0000259" key="8">
    <source>
        <dbReference type="PROSITE" id="PS51384"/>
    </source>
</evidence>
<dbReference type="InterPro" id="IPR008333">
    <property type="entry name" value="Cbr1-like_FAD-bd_dom"/>
</dbReference>
<accession>A0AAW2I0X3</accession>
<name>A0AAW2I0X3_9NEOP</name>
<evidence type="ECO:0000259" key="7">
    <source>
        <dbReference type="PROSITE" id="PS50255"/>
    </source>
</evidence>
<dbReference type="EMBL" id="JARGDH010000002">
    <property type="protein sequence ID" value="KAL0275358.1"/>
    <property type="molecule type" value="Genomic_DNA"/>
</dbReference>
<feature type="region of interest" description="Disordered" evidence="6">
    <location>
        <begin position="1"/>
        <end position="28"/>
    </location>
</feature>
<keyword evidence="5" id="KW-0408">Iron</keyword>
<dbReference type="PANTHER" id="PTHR46237:SF1">
    <property type="entry name" value="CYTOCHROME B5 REDUCTASE 4"/>
    <property type="match status" value="1"/>
</dbReference>
<dbReference type="SUPFAM" id="SSF63380">
    <property type="entry name" value="Riboflavin synthase domain-like"/>
    <property type="match status" value="1"/>
</dbReference>
<feature type="domain" description="Cytochrome b5 heme-binding" evidence="7">
    <location>
        <begin position="56"/>
        <end position="132"/>
    </location>
</feature>
<dbReference type="PANTHER" id="PTHR46237">
    <property type="entry name" value="CYTOCHROME B5 REDUCTASE 4 FAMILY MEMBER"/>
    <property type="match status" value="1"/>
</dbReference>
<dbReference type="PRINTS" id="PR00406">
    <property type="entry name" value="CYTB5RDTASE"/>
</dbReference>
<dbReference type="PROSITE" id="PS00191">
    <property type="entry name" value="CYTOCHROME_B5_1"/>
    <property type="match status" value="1"/>
</dbReference>
<dbReference type="PROSITE" id="PS50255">
    <property type="entry name" value="CYTOCHROME_B5_2"/>
    <property type="match status" value="1"/>
</dbReference>
<evidence type="ECO:0000313" key="9">
    <source>
        <dbReference type="EMBL" id="KAL0275358.1"/>
    </source>
</evidence>
<keyword evidence="3" id="KW-0479">Metal-binding</keyword>
<dbReference type="InterPro" id="IPR018506">
    <property type="entry name" value="Cyt_B5_heme-BS"/>
</dbReference>
<evidence type="ECO:0000256" key="4">
    <source>
        <dbReference type="ARBA" id="ARBA00023002"/>
    </source>
</evidence>